<dbReference type="PANTHER" id="PTHR10983">
    <property type="entry name" value="1-ACYLGLYCEROL-3-PHOSPHATE ACYLTRANSFERASE-RELATED"/>
    <property type="match status" value="1"/>
</dbReference>
<evidence type="ECO:0000313" key="1">
    <source>
        <dbReference type="EMBL" id="KAK1744757.1"/>
    </source>
</evidence>
<reference evidence="1" key="1">
    <citation type="submission" date="2023-06" db="EMBL/GenBank/DDBJ databases">
        <title>Survivors Of The Sea: Transcriptome response of Skeletonema marinoi to long-term dormancy.</title>
        <authorList>
            <person name="Pinder M.I.M."/>
            <person name="Kourtchenko O."/>
            <person name="Robertson E.K."/>
            <person name="Larsson T."/>
            <person name="Maumus F."/>
            <person name="Osuna-Cruz C.M."/>
            <person name="Vancaester E."/>
            <person name="Stenow R."/>
            <person name="Vandepoele K."/>
            <person name="Ploug H."/>
            <person name="Bruchert V."/>
            <person name="Godhe A."/>
            <person name="Topel M."/>
        </authorList>
    </citation>
    <scope>NUCLEOTIDE SEQUENCE</scope>
    <source>
        <strain evidence="1">R05AC</strain>
    </source>
</reference>
<gene>
    <name evidence="1" type="ORF">QTG54_004048</name>
</gene>
<protein>
    <submittedName>
        <fullName evidence="1">Uncharacterized protein</fullName>
    </submittedName>
</protein>
<dbReference type="AlphaFoldDB" id="A0AAD8YG04"/>
<dbReference type="PANTHER" id="PTHR10983:SF16">
    <property type="entry name" value="LYSOCARDIOLIPIN ACYLTRANSFERASE 1"/>
    <property type="match status" value="1"/>
</dbReference>
<dbReference type="GO" id="GO:0012505">
    <property type="term" value="C:endomembrane system"/>
    <property type="evidence" value="ECO:0007669"/>
    <property type="project" value="TreeGrafter"/>
</dbReference>
<proteinExistence type="predicted"/>
<keyword evidence="2" id="KW-1185">Reference proteome</keyword>
<dbReference type="Proteomes" id="UP001224775">
    <property type="component" value="Unassembled WGS sequence"/>
</dbReference>
<dbReference type="EMBL" id="JATAAI010000006">
    <property type="protein sequence ID" value="KAK1744757.1"/>
    <property type="molecule type" value="Genomic_DNA"/>
</dbReference>
<comment type="caution">
    <text evidence="1">The sequence shown here is derived from an EMBL/GenBank/DDBJ whole genome shotgun (WGS) entry which is preliminary data.</text>
</comment>
<accession>A0AAD8YG04</accession>
<organism evidence="1 2">
    <name type="scientific">Skeletonema marinoi</name>
    <dbReference type="NCBI Taxonomy" id="267567"/>
    <lineage>
        <taxon>Eukaryota</taxon>
        <taxon>Sar</taxon>
        <taxon>Stramenopiles</taxon>
        <taxon>Ochrophyta</taxon>
        <taxon>Bacillariophyta</taxon>
        <taxon>Coscinodiscophyceae</taxon>
        <taxon>Thalassiosirophycidae</taxon>
        <taxon>Thalassiosirales</taxon>
        <taxon>Skeletonemataceae</taxon>
        <taxon>Skeletonema</taxon>
        <taxon>Skeletonema marinoi-dohrnii complex</taxon>
    </lineage>
</organism>
<dbReference type="GO" id="GO:0016746">
    <property type="term" value="F:acyltransferase activity"/>
    <property type="evidence" value="ECO:0007669"/>
    <property type="project" value="TreeGrafter"/>
</dbReference>
<name>A0AAD8YG04_9STRA</name>
<sequence length="185" mass="21167">MFVGFARKLDGKTCDCVRLGFVCEAMIQFLPIIGWYRRLVACDIFVWRSFKQDALTIQSIIQDFIAAREKRMLFLSPEGVVFCVDQRYDPFDYVLTPRYKGSLCLLQNVKGPIISVCIAYVRDGKLQNCKLLSPDRVVPGIYTLNEGVGGSPVEVYIHIHLKIMEIAQDVSDPKTIFLENYKEKD</sequence>
<evidence type="ECO:0000313" key="2">
    <source>
        <dbReference type="Proteomes" id="UP001224775"/>
    </source>
</evidence>